<evidence type="ECO:0000256" key="8">
    <source>
        <dbReference type="ARBA" id="ARBA00023136"/>
    </source>
</evidence>
<keyword evidence="4 10" id="KW-0812">Transmembrane</keyword>
<feature type="transmembrane region" description="Helical" evidence="10">
    <location>
        <begin position="34"/>
        <end position="51"/>
    </location>
</feature>
<accession>A0ABN8BIK5</accession>
<dbReference type="PANTHER" id="PTHR11157:SF21">
    <property type="entry name" value="ELONGATION OF VERY LONG CHAIN FATTY ACIDS PROTEIN"/>
    <property type="match status" value="1"/>
</dbReference>
<dbReference type="EMBL" id="OU963902">
    <property type="protein sequence ID" value="CAH0407551.1"/>
    <property type="molecule type" value="Genomic_DNA"/>
</dbReference>
<keyword evidence="8 10" id="KW-0472">Membrane</keyword>
<keyword evidence="5 10" id="KW-0276">Fatty acid metabolism</keyword>
<evidence type="ECO:0000256" key="2">
    <source>
        <dbReference type="ARBA" id="ARBA00022516"/>
    </source>
</evidence>
<evidence type="ECO:0000256" key="10">
    <source>
        <dbReference type="RuleBase" id="RU361115"/>
    </source>
</evidence>
<keyword evidence="9 10" id="KW-0275">Fatty acid biosynthesis</keyword>
<protein>
    <recommendedName>
        <fullName evidence="10">Elongation of very long chain fatty acids protein</fullName>
        <ecNumber evidence="10">2.3.1.199</ecNumber>
    </recommendedName>
    <alternativeName>
        <fullName evidence="10">Very-long-chain 3-oxoacyl-CoA synthase</fullName>
    </alternativeName>
</protein>
<evidence type="ECO:0000256" key="5">
    <source>
        <dbReference type="ARBA" id="ARBA00022832"/>
    </source>
</evidence>
<feature type="transmembrane region" description="Helical" evidence="10">
    <location>
        <begin position="63"/>
        <end position="83"/>
    </location>
</feature>
<keyword evidence="6 10" id="KW-1133">Transmembrane helix</keyword>
<evidence type="ECO:0000256" key="6">
    <source>
        <dbReference type="ARBA" id="ARBA00022989"/>
    </source>
</evidence>
<keyword evidence="13" id="KW-1185">Reference proteome</keyword>
<dbReference type="InterPro" id="IPR002076">
    <property type="entry name" value="ELO_fam"/>
</dbReference>
<name>A0ABN8BIK5_CHISP</name>
<dbReference type="Pfam" id="PF01151">
    <property type="entry name" value="ELO"/>
    <property type="match status" value="1"/>
</dbReference>
<evidence type="ECO:0000256" key="1">
    <source>
        <dbReference type="ARBA" id="ARBA00004141"/>
    </source>
</evidence>
<dbReference type="Proteomes" id="UP001153292">
    <property type="component" value="Chromosome 9"/>
</dbReference>
<keyword evidence="3 10" id="KW-0808">Transferase</keyword>
<comment type="similarity">
    <text evidence="10">Belongs to the ELO family.</text>
</comment>
<dbReference type="PROSITE" id="PS01188">
    <property type="entry name" value="ELO"/>
    <property type="match status" value="1"/>
</dbReference>
<evidence type="ECO:0000256" key="7">
    <source>
        <dbReference type="ARBA" id="ARBA00023098"/>
    </source>
</evidence>
<organism evidence="12 13">
    <name type="scientific">Chilo suppressalis</name>
    <name type="common">Asiatic rice borer moth</name>
    <dbReference type="NCBI Taxonomy" id="168631"/>
    <lineage>
        <taxon>Eukaryota</taxon>
        <taxon>Metazoa</taxon>
        <taxon>Ecdysozoa</taxon>
        <taxon>Arthropoda</taxon>
        <taxon>Hexapoda</taxon>
        <taxon>Insecta</taxon>
        <taxon>Pterygota</taxon>
        <taxon>Neoptera</taxon>
        <taxon>Endopterygota</taxon>
        <taxon>Lepidoptera</taxon>
        <taxon>Glossata</taxon>
        <taxon>Ditrysia</taxon>
        <taxon>Pyraloidea</taxon>
        <taxon>Crambidae</taxon>
        <taxon>Crambinae</taxon>
        <taxon>Chilo</taxon>
    </lineage>
</organism>
<evidence type="ECO:0000313" key="12">
    <source>
        <dbReference type="EMBL" id="CAH0407551.1"/>
    </source>
</evidence>
<dbReference type="PANTHER" id="PTHR11157">
    <property type="entry name" value="FATTY ACID ACYL TRANSFERASE-RELATED"/>
    <property type="match status" value="1"/>
</dbReference>
<comment type="catalytic activity">
    <reaction evidence="10">
        <text>a very-long-chain acyl-CoA + malonyl-CoA + H(+) = a very-long-chain 3-oxoacyl-CoA + CO2 + CoA</text>
        <dbReference type="Rhea" id="RHEA:32727"/>
        <dbReference type="ChEBI" id="CHEBI:15378"/>
        <dbReference type="ChEBI" id="CHEBI:16526"/>
        <dbReference type="ChEBI" id="CHEBI:57287"/>
        <dbReference type="ChEBI" id="CHEBI:57384"/>
        <dbReference type="ChEBI" id="CHEBI:90725"/>
        <dbReference type="ChEBI" id="CHEBI:90736"/>
        <dbReference type="EC" id="2.3.1.199"/>
    </reaction>
</comment>
<evidence type="ECO:0000313" key="13">
    <source>
        <dbReference type="Proteomes" id="UP001153292"/>
    </source>
</evidence>
<proteinExistence type="inferred from homology"/>
<dbReference type="EC" id="2.3.1.199" evidence="10"/>
<feature type="transmembrane region" description="Helical" evidence="10">
    <location>
        <begin position="145"/>
        <end position="162"/>
    </location>
</feature>
<comment type="subcellular location">
    <subcellularLocation>
        <location evidence="1">Membrane</location>
        <topology evidence="1">Multi-pass membrane protein</topology>
    </subcellularLocation>
</comment>
<evidence type="ECO:0000256" key="9">
    <source>
        <dbReference type="ARBA" id="ARBA00023160"/>
    </source>
</evidence>
<keyword evidence="7 10" id="KW-0443">Lipid metabolism</keyword>
<feature type="compositionally biased region" description="Polar residues" evidence="11">
    <location>
        <begin position="272"/>
        <end position="286"/>
    </location>
</feature>
<evidence type="ECO:0000256" key="3">
    <source>
        <dbReference type="ARBA" id="ARBA00022679"/>
    </source>
</evidence>
<sequence length="299" mass="35155">MAAIVGKIWQGYQIVFDDWTDPRTKSWPLLARPYQGLIILGLYLMLILKWGPKWMKDRPPFNIDKLLIVYNAIQVLFCLYLFLKSISPWTRYKWICEPVDRNNSEEAVHIARLCYYYYLLKLIDLMDTVFFVLRKKFNQVSFLHVYHHTGMVMITWGNATYLPGGHGTLVGVINLFVHIVMYSYYLLTVAVPSVKKSIWLKKHITQLQILQFFWCVVHMGTIVFVPDCAYPRWVAAVFLPQNLFMLLLFIDFYIKTYIKKKPVSNKEPELNQFGNGLQKNYGKQNCNSKKSNSNKEHDS</sequence>
<evidence type="ECO:0000256" key="4">
    <source>
        <dbReference type="ARBA" id="ARBA00022692"/>
    </source>
</evidence>
<feature type="transmembrane region" description="Helical" evidence="10">
    <location>
        <begin position="168"/>
        <end position="187"/>
    </location>
</feature>
<feature type="region of interest" description="Disordered" evidence="11">
    <location>
        <begin position="269"/>
        <end position="299"/>
    </location>
</feature>
<evidence type="ECO:0000256" key="11">
    <source>
        <dbReference type="SAM" id="MobiDB-lite"/>
    </source>
</evidence>
<dbReference type="InterPro" id="IPR030457">
    <property type="entry name" value="ELO_CS"/>
</dbReference>
<feature type="transmembrane region" description="Helical" evidence="10">
    <location>
        <begin position="232"/>
        <end position="254"/>
    </location>
</feature>
<gene>
    <name evidence="12" type="ORF">CHILSU_LOCUS10951</name>
</gene>
<keyword evidence="2 10" id="KW-0444">Lipid biosynthesis</keyword>
<feature type="transmembrane region" description="Helical" evidence="10">
    <location>
        <begin position="207"/>
        <end position="226"/>
    </location>
</feature>
<reference evidence="12" key="1">
    <citation type="submission" date="2021-12" db="EMBL/GenBank/DDBJ databases">
        <authorList>
            <person name="King R."/>
        </authorList>
    </citation>
    <scope>NUCLEOTIDE SEQUENCE</scope>
</reference>